<keyword evidence="3 9" id="KW-0812">Transmembrane</keyword>
<organism evidence="14 15">
    <name type="scientific">Zygotorulaspora mrakii</name>
    <name type="common">Zygosaccharomyces mrakii</name>
    <dbReference type="NCBI Taxonomy" id="42260"/>
    <lineage>
        <taxon>Eukaryota</taxon>
        <taxon>Fungi</taxon>
        <taxon>Dikarya</taxon>
        <taxon>Ascomycota</taxon>
        <taxon>Saccharomycotina</taxon>
        <taxon>Saccharomycetes</taxon>
        <taxon>Saccharomycetales</taxon>
        <taxon>Saccharomycetaceae</taxon>
        <taxon>Zygotorulaspora</taxon>
    </lineage>
</organism>
<dbReference type="OrthoDB" id="1929172at2759"/>
<dbReference type="Pfam" id="PF01105">
    <property type="entry name" value="EMP24_GP25L"/>
    <property type="match status" value="1"/>
</dbReference>
<dbReference type="GO" id="GO:0005737">
    <property type="term" value="C:cytoplasm"/>
    <property type="evidence" value="ECO:0007669"/>
    <property type="project" value="GOC"/>
</dbReference>
<dbReference type="InterPro" id="IPR009038">
    <property type="entry name" value="GOLD_dom"/>
</dbReference>
<dbReference type="EMBL" id="CP058606">
    <property type="protein sequence ID" value="QLG71903.1"/>
    <property type="molecule type" value="Genomic_DNA"/>
</dbReference>
<gene>
    <name evidence="14" type="ORF">HG535_0C02550</name>
</gene>
<evidence type="ECO:0000256" key="4">
    <source>
        <dbReference type="ARBA" id="ARBA00022729"/>
    </source>
</evidence>
<dbReference type="GO" id="GO:0006888">
    <property type="term" value="P:endoplasmic reticulum to Golgi vesicle-mediated transport"/>
    <property type="evidence" value="ECO:0007669"/>
    <property type="project" value="UniProtKB-ARBA"/>
</dbReference>
<keyword evidence="5" id="KW-0931">ER-Golgi transport</keyword>
<keyword evidence="15" id="KW-1185">Reference proteome</keyword>
<comment type="subcellular location">
    <subcellularLocation>
        <location evidence="8">Endomembrane system</location>
        <topology evidence="8">Single-pass membrane protein</topology>
    </subcellularLocation>
    <subcellularLocation>
        <location evidence="1 9">Membrane</location>
        <topology evidence="1 9">Single-pass type I membrane protein</topology>
    </subcellularLocation>
</comment>
<keyword evidence="6 11" id="KW-1133">Transmembrane helix</keyword>
<comment type="similarity">
    <text evidence="2 9">Belongs to the EMP24/GP25L family.</text>
</comment>
<dbReference type="AlphaFoldDB" id="A0A7H9B088"/>
<proteinExistence type="inferred from homology"/>
<evidence type="ECO:0000313" key="14">
    <source>
        <dbReference type="EMBL" id="QLG71903.1"/>
    </source>
</evidence>
<dbReference type="GO" id="GO:0012505">
    <property type="term" value="C:endomembrane system"/>
    <property type="evidence" value="ECO:0007669"/>
    <property type="project" value="UniProtKB-SubCell"/>
</dbReference>
<protein>
    <recommendedName>
        <fullName evidence="13">GOLD domain-containing protein</fullName>
    </recommendedName>
</protein>
<evidence type="ECO:0000256" key="6">
    <source>
        <dbReference type="ARBA" id="ARBA00022989"/>
    </source>
</evidence>
<accession>A0A7H9B088</accession>
<evidence type="ECO:0000313" key="15">
    <source>
        <dbReference type="Proteomes" id="UP000509704"/>
    </source>
</evidence>
<dbReference type="InterPro" id="IPR015720">
    <property type="entry name" value="Emp24-like"/>
</dbReference>
<evidence type="ECO:0000256" key="5">
    <source>
        <dbReference type="ARBA" id="ARBA00022892"/>
    </source>
</evidence>
<feature type="chain" id="PRO_5028988025" description="GOLD domain-containing protein" evidence="12">
    <location>
        <begin position="20"/>
        <end position="223"/>
    </location>
</feature>
<dbReference type="KEGG" id="zmk:HG535_0C02550"/>
<evidence type="ECO:0000256" key="12">
    <source>
        <dbReference type="SAM" id="SignalP"/>
    </source>
</evidence>
<evidence type="ECO:0000256" key="11">
    <source>
        <dbReference type="SAM" id="Phobius"/>
    </source>
</evidence>
<dbReference type="GeneID" id="59235600"/>
<keyword evidence="7 11" id="KW-0472">Membrane</keyword>
<evidence type="ECO:0000256" key="9">
    <source>
        <dbReference type="RuleBase" id="RU003827"/>
    </source>
</evidence>
<keyword evidence="10" id="KW-0175">Coiled coil</keyword>
<feature type="signal peptide" evidence="12">
    <location>
        <begin position="1"/>
        <end position="19"/>
    </location>
</feature>
<name>A0A7H9B088_ZYGMR</name>
<dbReference type="SUPFAM" id="SSF101576">
    <property type="entry name" value="Supernatant protein factor (SPF), C-terminal domain"/>
    <property type="match status" value="1"/>
</dbReference>
<feature type="coiled-coil region" evidence="10">
    <location>
        <begin position="147"/>
        <end position="174"/>
    </location>
</feature>
<evidence type="ECO:0000256" key="3">
    <source>
        <dbReference type="ARBA" id="ARBA00022692"/>
    </source>
</evidence>
<dbReference type="PANTHER" id="PTHR22811">
    <property type="entry name" value="TRANSMEMBRANE EMP24 DOMAIN-CONTAINING PROTEIN"/>
    <property type="match status" value="1"/>
</dbReference>
<evidence type="ECO:0000256" key="8">
    <source>
        <dbReference type="ARBA" id="ARBA00037847"/>
    </source>
</evidence>
<feature type="domain" description="GOLD" evidence="13">
    <location>
        <begin position="31"/>
        <end position="182"/>
    </location>
</feature>
<evidence type="ECO:0000256" key="7">
    <source>
        <dbReference type="ARBA" id="ARBA00023136"/>
    </source>
</evidence>
<evidence type="ECO:0000256" key="2">
    <source>
        <dbReference type="ARBA" id="ARBA00007104"/>
    </source>
</evidence>
<sequence>MQSWTFWILWLVTANISAGSPITFELKKGQKECFYTLTTDIDCTISYYFAVQQASSSDLNVDYEIFGPGDKYSPLFQRRGERQGEWSFLGEHKGEYKFCFDGRNDDSKIIDLQIKSVCNREDDYRSSKRKARKERRNLWKSDKDPLKASLENSVDQIERRLYQLENTMDYYKKRNIRNNYTVRSTDRRIVTFSLYGIILLALMSLGQVIVLQWFFQKARDQVV</sequence>
<keyword evidence="4 12" id="KW-0732">Signal</keyword>
<dbReference type="GO" id="GO:0016020">
    <property type="term" value="C:membrane"/>
    <property type="evidence" value="ECO:0007669"/>
    <property type="project" value="UniProtKB-SubCell"/>
</dbReference>
<evidence type="ECO:0000259" key="13">
    <source>
        <dbReference type="PROSITE" id="PS50866"/>
    </source>
</evidence>
<dbReference type="PROSITE" id="PS50866">
    <property type="entry name" value="GOLD"/>
    <property type="match status" value="1"/>
</dbReference>
<keyword evidence="5" id="KW-0813">Transport</keyword>
<dbReference type="Proteomes" id="UP000509704">
    <property type="component" value="Chromosome 3"/>
</dbReference>
<dbReference type="RefSeq" id="XP_037143631.1">
    <property type="nucleotide sequence ID" value="XM_037287736.1"/>
</dbReference>
<evidence type="ECO:0000256" key="1">
    <source>
        <dbReference type="ARBA" id="ARBA00004479"/>
    </source>
</evidence>
<dbReference type="InterPro" id="IPR036598">
    <property type="entry name" value="GOLD_dom_sf"/>
</dbReference>
<reference evidence="14 15" key="1">
    <citation type="submission" date="2020-07" db="EMBL/GenBank/DDBJ databases">
        <title>The yeast mating-type switching endonuclease HO is a domesticated member of an unorthodox homing genetic element family.</title>
        <authorList>
            <person name="Coughlan A.Y."/>
            <person name="Lombardi L."/>
            <person name="Braun-Galleani S."/>
            <person name="Martos A.R."/>
            <person name="Galeote V."/>
            <person name="Bigey F."/>
            <person name="Dequin S."/>
            <person name="Byrne K.P."/>
            <person name="Wolfe K.H."/>
        </authorList>
    </citation>
    <scope>NUCLEOTIDE SEQUENCE [LARGE SCALE GENOMIC DNA]</scope>
    <source>
        <strain evidence="14 15">NRRL Y-6702</strain>
    </source>
</reference>
<dbReference type="SMART" id="SM01190">
    <property type="entry name" value="EMP24_GP25L"/>
    <property type="match status" value="1"/>
</dbReference>
<feature type="transmembrane region" description="Helical" evidence="11">
    <location>
        <begin position="192"/>
        <end position="215"/>
    </location>
</feature>
<evidence type="ECO:0000256" key="10">
    <source>
        <dbReference type="SAM" id="Coils"/>
    </source>
</evidence>